<feature type="non-terminal residue" evidence="2">
    <location>
        <position position="337"/>
    </location>
</feature>
<evidence type="ECO:0008006" key="4">
    <source>
        <dbReference type="Google" id="ProtNLM"/>
    </source>
</evidence>
<sequence length="337" mass="36905">MDMDVDEQDTQFTALPSRVQRRIDRAFDSVAPRSTAQSENNVGSIERSGDSAPAGPSQPGGFIAEPLAGGFIVDNADGPAPGDFDEEETEGPDPQDRLPLSLIPSALQLLDLQPDDEDVLSVFRNAASGWNDRDLLRLQRQPDEELFVSRRDWRAVCAVLLDTSADDVAEDSGPGFRPDDVIEEDMSSGEEYVEPGDEEESEPADDDADSDDEYMEGGFVKPKAKPKAGAKRKGARKASTKASSPLSEADDDQPRPLTARQKEECRRAFRLFFPGVRDEDVDKQKIMIKDITRVAKLLGEKITADETIEMLDAFSSSADKSMGLGDFERMMIAAKLA</sequence>
<evidence type="ECO:0000313" key="2">
    <source>
        <dbReference type="EMBL" id="OCH87377.1"/>
    </source>
</evidence>
<dbReference type="Proteomes" id="UP000250043">
    <property type="component" value="Unassembled WGS sequence"/>
</dbReference>
<dbReference type="EMBL" id="KV722487">
    <property type="protein sequence ID" value="OCH87377.1"/>
    <property type="molecule type" value="Genomic_DNA"/>
</dbReference>
<gene>
    <name evidence="2" type="ORF">OBBRIDRAFT_759836</name>
</gene>
<feature type="compositionally biased region" description="Acidic residues" evidence="1">
    <location>
        <begin position="181"/>
        <end position="215"/>
    </location>
</feature>
<name>A0A8E2ASL2_9APHY</name>
<evidence type="ECO:0000313" key="3">
    <source>
        <dbReference type="Proteomes" id="UP000250043"/>
    </source>
</evidence>
<dbReference type="InterPro" id="IPR011992">
    <property type="entry name" value="EF-hand-dom_pair"/>
</dbReference>
<dbReference type="Gene3D" id="1.10.238.10">
    <property type="entry name" value="EF-hand"/>
    <property type="match status" value="1"/>
</dbReference>
<feature type="compositionally biased region" description="Acidic residues" evidence="1">
    <location>
        <begin position="83"/>
        <end position="93"/>
    </location>
</feature>
<dbReference type="SUPFAM" id="SSF47473">
    <property type="entry name" value="EF-hand"/>
    <property type="match status" value="1"/>
</dbReference>
<evidence type="ECO:0000256" key="1">
    <source>
        <dbReference type="SAM" id="MobiDB-lite"/>
    </source>
</evidence>
<dbReference type="OrthoDB" id="2530165at2759"/>
<feature type="region of interest" description="Disordered" evidence="1">
    <location>
        <begin position="1"/>
        <end position="99"/>
    </location>
</feature>
<organism evidence="2 3">
    <name type="scientific">Obba rivulosa</name>
    <dbReference type="NCBI Taxonomy" id="1052685"/>
    <lineage>
        <taxon>Eukaryota</taxon>
        <taxon>Fungi</taxon>
        <taxon>Dikarya</taxon>
        <taxon>Basidiomycota</taxon>
        <taxon>Agaricomycotina</taxon>
        <taxon>Agaricomycetes</taxon>
        <taxon>Polyporales</taxon>
        <taxon>Gelatoporiaceae</taxon>
        <taxon>Obba</taxon>
    </lineage>
</organism>
<feature type="compositionally biased region" description="Basic residues" evidence="1">
    <location>
        <begin position="222"/>
        <end position="239"/>
    </location>
</feature>
<proteinExistence type="predicted"/>
<feature type="region of interest" description="Disordered" evidence="1">
    <location>
        <begin position="167"/>
        <end position="261"/>
    </location>
</feature>
<dbReference type="AlphaFoldDB" id="A0A8E2ASL2"/>
<reference evidence="2 3" key="1">
    <citation type="submission" date="2016-07" db="EMBL/GenBank/DDBJ databases">
        <title>Draft genome of the white-rot fungus Obba rivulosa 3A-2.</title>
        <authorList>
            <consortium name="DOE Joint Genome Institute"/>
            <person name="Miettinen O."/>
            <person name="Riley R."/>
            <person name="Acob R."/>
            <person name="Barry K."/>
            <person name="Cullen D."/>
            <person name="De Vries R."/>
            <person name="Hainaut M."/>
            <person name="Hatakka A."/>
            <person name="Henrissat B."/>
            <person name="Hilden K."/>
            <person name="Kuo R."/>
            <person name="Labutti K."/>
            <person name="Lipzen A."/>
            <person name="Makela M.R."/>
            <person name="Sandor L."/>
            <person name="Spatafora J.W."/>
            <person name="Grigoriev I.V."/>
            <person name="Hibbett D.S."/>
        </authorList>
    </citation>
    <scope>NUCLEOTIDE SEQUENCE [LARGE SCALE GENOMIC DNA]</scope>
    <source>
        <strain evidence="2 3">3A-2</strain>
    </source>
</reference>
<protein>
    <recommendedName>
        <fullName evidence="4">EF-hand domain-containing protein</fullName>
    </recommendedName>
</protein>
<feature type="compositionally biased region" description="Polar residues" evidence="1">
    <location>
        <begin position="32"/>
        <end position="43"/>
    </location>
</feature>
<keyword evidence="3" id="KW-1185">Reference proteome</keyword>
<accession>A0A8E2ASL2</accession>